<organism evidence="3 4">
    <name type="scientific">Escallonia rubra</name>
    <dbReference type="NCBI Taxonomy" id="112253"/>
    <lineage>
        <taxon>Eukaryota</taxon>
        <taxon>Viridiplantae</taxon>
        <taxon>Streptophyta</taxon>
        <taxon>Embryophyta</taxon>
        <taxon>Tracheophyta</taxon>
        <taxon>Spermatophyta</taxon>
        <taxon>Magnoliopsida</taxon>
        <taxon>eudicotyledons</taxon>
        <taxon>Gunneridae</taxon>
        <taxon>Pentapetalae</taxon>
        <taxon>asterids</taxon>
        <taxon>campanulids</taxon>
        <taxon>Escalloniales</taxon>
        <taxon>Escalloniaceae</taxon>
        <taxon>Escallonia</taxon>
    </lineage>
</organism>
<comment type="caution">
    <text evidence="3">The sequence shown here is derived from an EMBL/GenBank/DDBJ whole genome shotgun (WGS) entry which is preliminary data.</text>
</comment>
<dbReference type="InterPro" id="IPR018289">
    <property type="entry name" value="MULE_transposase_dom"/>
</dbReference>
<reference evidence="3" key="1">
    <citation type="submission" date="2022-12" db="EMBL/GenBank/DDBJ databases">
        <title>Draft genome assemblies for two species of Escallonia (Escalloniales).</title>
        <authorList>
            <person name="Chanderbali A."/>
            <person name="Dervinis C."/>
            <person name="Anghel I."/>
            <person name="Soltis D."/>
            <person name="Soltis P."/>
            <person name="Zapata F."/>
        </authorList>
    </citation>
    <scope>NUCLEOTIDE SEQUENCE</scope>
    <source>
        <strain evidence="3">UCBG92.1500</strain>
        <tissue evidence="3">Leaf</tissue>
    </source>
</reference>
<proteinExistence type="predicted"/>
<feature type="domain" description="FAR1" evidence="1">
    <location>
        <begin position="133"/>
        <end position="174"/>
    </location>
</feature>
<protein>
    <recommendedName>
        <fullName evidence="5">Protein FAR1-RELATED SEQUENCE</fullName>
    </recommendedName>
</protein>
<keyword evidence="4" id="KW-1185">Reference proteome</keyword>
<evidence type="ECO:0000259" key="2">
    <source>
        <dbReference type="Pfam" id="PF10551"/>
    </source>
</evidence>
<dbReference type="EMBL" id="JAVXUO010002153">
    <property type="protein sequence ID" value="KAK2975798.1"/>
    <property type="molecule type" value="Genomic_DNA"/>
</dbReference>
<dbReference type="AlphaFoldDB" id="A0AA88QT37"/>
<accession>A0AA88QT37</accession>
<evidence type="ECO:0000313" key="4">
    <source>
        <dbReference type="Proteomes" id="UP001187471"/>
    </source>
</evidence>
<evidence type="ECO:0000259" key="1">
    <source>
        <dbReference type="Pfam" id="PF03101"/>
    </source>
</evidence>
<dbReference type="PANTHER" id="PTHR47718">
    <property type="entry name" value="OS01G0519700 PROTEIN"/>
    <property type="match status" value="1"/>
</dbReference>
<dbReference type="Pfam" id="PF03101">
    <property type="entry name" value="FAR1"/>
    <property type="match status" value="1"/>
</dbReference>
<evidence type="ECO:0000313" key="3">
    <source>
        <dbReference type="EMBL" id="KAK2975798.1"/>
    </source>
</evidence>
<sequence>MAKTKKRQRTTCIIFEYKLRSMDAHSLPDFQSIEDIDANTYLVCTNTSNSFDSNRGEPTQTENCGACGFFDQDIGDCFIDKRGNGSSNNDSAHEQEDDWYNDDDDNHQDCCDNHFSSEVHGDFDFELTIGKIGRKTKRRRETRTGYGAMMGIALSKSGEWVVDKFLYTHNHDMNTPSKVIKHRSHRKFHRTMNCKKLKFDFNKKGLRPCQIAKTVNALMIGHELEIIQQQCSQVLSIERKNNVGKECHGIIKHVQEKAVSDGAHFFAMDLASDGSLRSVFWCDGRSREAYLQFGNVLVFDITYKTNKFRMPFAPFIGVNHHRHSILFGGALLEDEKEETFTWLLEQVLKCMLNKPPSAIITDQDGAMHNAIKKEKYSIEENSWLSNMYKIREHWAKVYLKDTFFAGMTTSGRSESIHSYFDGFVNSSTMLNEFVVQYYDEAVRCRRKAEEDEDFMTINSNAVLATKHPIEAKAGEC</sequence>
<dbReference type="PANTHER" id="PTHR47718:SF7">
    <property type="entry name" value="PROTEIN FAR1-RELATED SEQUENCE"/>
    <property type="match status" value="1"/>
</dbReference>
<dbReference type="Proteomes" id="UP001187471">
    <property type="component" value="Unassembled WGS sequence"/>
</dbReference>
<evidence type="ECO:0008006" key="5">
    <source>
        <dbReference type="Google" id="ProtNLM"/>
    </source>
</evidence>
<name>A0AA88QT37_9ASTE</name>
<dbReference type="InterPro" id="IPR004330">
    <property type="entry name" value="FAR1_DNA_bnd_dom"/>
</dbReference>
<gene>
    <name evidence="3" type="ORF">RJ640_022323</name>
</gene>
<feature type="domain" description="MULE transposase" evidence="2">
    <location>
        <begin position="296"/>
        <end position="374"/>
    </location>
</feature>
<dbReference type="Pfam" id="PF10551">
    <property type="entry name" value="MULE"/>
    <property type="match status" value="1"/>
</dbReference>